<evidence type="ECO:0000313" key="6">
    <source>
        <dbReference type="Proteomes" id="UP001596052"/>
    </source>
</evidence>
<keyword evidence="6" id="KW-1185">Reference proteome</keyword>
<feature type="signal peptide" evidence="4">
    <location>
        <begin position="1"/>
        <end position="18"/>
    </location>
</feature>
<organism evidence="5 6">
    <name type="scientific">Prosthecobacter fluviatilis</name>
    <dbReference type="NCBI Taxonomy" id="445931"/>
    <lineage>
        <taxon>Bacteria</taxon>
        <taxon>Pseudomonadati</taxon>
        <taxon>Verrucomicrobiota</taxon>
        <taxon>Verrucomicrobiia</taxon>
        <taxon>Verrucomicrobiales</taxon>
        <taxon>Verrucomicrobiaceae</taxon>
        <taxon>Prosthecobacter</taxon>
    </lineage>
</organism>
<evidence type="ECO:0000256" key="2">
    <source>
        <dbReference type="ARBA" id="ARBA00022803"/>
    </source>
</evidence>
<dbReference type="SUPFAM" id="SSF48452">
    <property type="entry name" value="TPR-like"/>
    <property type="match status" value="1"/>
</dbReference>
<dbReference type="RefSeq" id="WP_377165876.1">
    <property type="nucleotide sequence ID" value="NZ_JBHSMQ010000003.1"/>
</dbReference>
<reference evidence="6" key="1">
    <citation type="journal article" date="2019" name="Int. J. Syst. Evol. Microbiol.">
        <title>The Global Catalogue of Microorganisms (GCM) 10K type strain sequencing project: providing services to taxonomists for standard genome sequencing and annotation.</title>
        <authorList>
            <consortium name="The Broad Institute Genomics Platform"/>
            <consortium name="The Broad Institute Genome Sequencing Center for Infectious Disease"/>
            <person name="Wu L."/>
            <person name="Ma J."/>
        </authorList>
    </citation>
    <scope>NUCLEOTIDE SEQUENCE [LARGE SCALE GENOMIC DNA]</scope>
    <source>
        <strain evidence="6">CGMCC 4.1469</strain>
    </source>
</reference>
<dbReference type="Pfam" id="PF13432">
    <property type="entry name" value="TPR_16"/>
    <property type="match status" value="1"/>
</dbReference>
<keyword evidence="2 3" id="KW-0802">TPR repeat</keyword>
<dbReference type="PROSITE" id="PS50005">
    <property type="entry name" value="TPR"/>
    <property type="match status" value="1"/>
</dbReference>
<feature type="chain" id="PRO_5047540049" evidence="4">
    <location>
        <begin position="19"/>
        <end position="213"/>
    </location>
</feature>
<evidence type="ECO:0000313" key="5">
    <source>
        <dbReference type="EMBL" id="MFC5455114.1"/>
    </source>
</evidence>
<dbReference type="Proteomes" id="UP001596052">
    <property type="component" value="Unassembled WGS sequence"/>
</dbReference>
<feature type="repeat" description="TPR" evidence="3">
    <location>
        <begin position="127"/>
        <end position="160"/>
    </location>
</feature>
<evidence type="ECO:0000256" key="1">
    <source>
        <dbReference type="ARBA" id="ARBA00022737"/>
    </source>
</evidence>
<comment type="caution">
    <text evidence="5">The sequence shown here is derived from an EMBL/GenBank/DDBJ whole genome shotgun (WGS) entry which is preliminary data.</text>
</comment>
<dbReference type="InterPro" id="IPR013105">
    <property type="entry name" value="TPR_2"/>
</dbReference>
<protein>
    <submittedName>
        <fullName evidence="5">Tetratricopeptide repeat protein</fullName>
    </submittedName>
</protein>
<dbReference type="SMART" id="SM00028">
    <property type="entry name" value="TPR"/>
    <property type="match status" value="2"/>
</dbReference>
<dbReference type="InterPro" id="IPR019734">
    <property type="entry name" value="TPR_rpt"/>
</dbReference>
<dbReference type="Gene3D" id="1.25.40.10">
    <property type="entry name" value="Tetratricopeptide repeat domain"/>
    <property type="match status" value="1"/>
</dbReference>
<name>A0ABW0KNY8_9BACT</name>
<keyword evidence="4" id="KW-0732">Signal</keyword>
<evidence type="ECO:0000256" key="3">
    <source>
        <dbReference type="PROSITE-ProRule" id="PRU00339"/>
    </source>
</evidence>
<dbReference type="InterPro" id="IPR011990">
    <property type="entry name" value="TPR-like_helical_dom_sf"/>
</dbReference>
<sequence>MKTHLLFITLACATAVNAADKLASISESWQQSLTEEASNNYAAALESVLAFKSAGGETYLAAVRAGWLSYLNKDYTKAVQYYTTAAKQEPRALTPHLGMMSVFQAQAQPENVLREAREILKIDQFHRPTLLIAGEILFNQQEYRKAETYFERAYKLQPEDPIGMSWFGWSQINQGQARLAAPLFERLMEINPDGYMVRDGFAMTHPGPPPGQR</sequence>
<proteinExistence type="predicted"/>
<evidence type="ECO:0000256" key="4">
    <source>
        <dbReference type="SAM" id="SignalP"/>
    </source>
</evidence>
<keyword evidence="1" id="KW-0677">Repeat</keyword>
<gene>
    <name evidence="5" type="ORF">ACFQDI_09635</name>
</gene>
<dbReference type="Pfam" id="PF07719">
    <property type="entry name" value="TPR_2"/>
    <property type="match status" value="1"/>
</dbReference>
<accession>A0ABW0KNY8</accession>
<dbReference type="EMBL" id="JBHSMQ010000003">
    <property type="protein sequence ID" value="MFC5455114.1"/>
    <property type="molecule type" value="Genomic_DNA"/>
</dbReference>